<evidence type="ECO:0000313" key="4">
    <source>
        <dbReference type="Proteomes" id="UP000199529"/>
    </source>
</evidence>
<evidence type="ECO:0000256" key="1">
    <source>
        <dbReference type="ARBA" id="ARBA00022857"/>
    </source>
</evidence>
<dbReference type="EMBL" id="FNOK01000088">
    <property type="protein sequence ID" value="SDZ51955.1"/>
    <property type="molecule type" value="Genomic_DNA"/>
</dbReference>
<reference evidence="4" key="1">
    <citation type="submission" date="2016-10" db="EMBL/GenBank/DDBJ databases">
        <authorList>
            <person name="Varghese N."/>
            <person name="Submissions S."/>
        </authorList>
    </citation>
    <scope>NUCLEOTIDE SEQUENCE [LARGE SCALE GENOMIC DNA]</scope>
    <source>
        <strain evidence="4">CGMCC 4.3530</strain>
    </source>
</reference>
<dbReference type="InterPro" id="IPR051603">
    <property type="entry name" value="Zinc-ADH_QOR/CCCR"/>
</dbReference>
<dbReference type="PANTHER" id="PTHR44154:SF1">
    <property type="entry name" value="QUINONE OXIDOREDUCTASE"/>
    <property type="match status" value="1"/>
</dbReference>
<dbReference type="STRING" id="418495.SAMN05216215_108822"/>
<dbReference type="AlphaFoldDB" id="A0A1H3TQM9"/>
<gene>
    <name evidence="3" type="ORF">SAMN05216215_108822</name>
</gene>
<dbReference type="PANTHER" id="PTHR44154">
    <property type="entry name" value="QUINONE OXIDOREDUCTASE"/>
    <property type="match status" value="1"/>
</dbReference>
<protein>
    <submittedName>
        <fullName evidence="3">NADPH:quinone reductase</fullName>
    </submittedName>
</protein>
<dbReference type="SUPFAM" id="SSF51735">
    <property type="entry name" value="NAD(P)-binding Rossmann-fold domains"/>
    <property type="match status" value="1"/>
</dbReference>
<dbReference type="Gene3D" id="3.40.50.720">
    <property type="entry name" value="NAD(P)-binding Rossmann-like Domain"/>
    <property type="match status" value="1"/>
</dbReference>
<dbReference type="InterPro" id="IPR011032">
    <property type="entry name" value="GroES-like_sf"/>
</dbReference>
<keyword evidence="1" id="KW-0521">NADP</keyword>
<accession>A0A1H3TQM9</accession>
<dbReference type="OrthoDB" id="4512359at2"/>
<dbReference type="InterPro" id="IPR036291">
    <property type="entry name" value="NAD(P)-bd_dom_sf"/>
</dbReference>
<sequence length="316" mass="32155">MKAVMVSSFGSADVLDLVELADPCPGPGQVLISVQAAGVGFMDVMVRNGTYPQLTEPGVVPGAEVAGIVTAVGDGVGQEWLGRRVFALTVSSGYAELVTVGVDHVVALPEAISAPDAVALGVNALVASLGLKRVAVQPGERVLVRGAGGGIGMMAAQLATAAGAEVTAITSTPQRVDRLRQLGVAHVLDRRAGQDGGDSSYDVVIDPVGGAEITRYIELLRPNGRFLSCGAAGGVPGPDAFAGLLTTFHNSPTVFAFNVSSVGPGAIATEFADLLRRTADGALRVVVDTELPLSEVVKAHTLLESGTVFGKLVLVP</sequence>
<dbReference type="SMART" id="SM00829">
    <property type="entry name" value="PKS_ER"/>
    <property type="match status" value="1"/>
</dbReference>
<keyword evidence="4" id="KW-1185">Reference proteome</keyword>
<feature type="domain" description="Enoyl reductase (ER)" evidence="2">
    <location>
        <begin position="10"/>
        <end position="314"/>
    </location>
</feature>
<dbReference type="InterPro" id="IPR020843">
    <property type="entry name" value="ER"/>
</dbReference>
<proteinExistence type="predicted"/>
<evidence type="ECO:0000259" key="2">
    <source>
        <dbReference type="SMART" id="SM00829"/>
    </source>
</evidence>
<evidence type="ECO:0000313" key="3">
    <source>
        <dbReference type="EMBL" id="SDZ51955.1"/>
    </source>
</evidence>
<dbReference type="Proteomes" id="UP000199529">
    <property type="component" value="Unassembled WGS sequence"/>
</dbReference>
<dbReference type="Pfam" id="PF08240">
    <property type="entry name" value="ADH_N"/>
    <property type="match status" value="1"/>
</dbReference>
<dbReference type="InterPro" id="IPR013154">
    <property type="entry name" value="ADH-like_N"/>
</dbReference>
<organism evidence="3 4">
    <name type="scientific">Saccharopolyspora shandongensis</name>
    <dbReference type="NCBI Taxonomy" id="418495"/>
    <lineage>
        <taxon>Bacteria</taxon>
        <taxon>Bacillati</taxon>
        <taxon>Actinomycetota</taxon>
        <taxon>Actinomycetes</taxon>
        <taxon>Pseudonocardiales</taxon>
        <taxon>Pseudonocardiaceae</taxon>
        <taxon>Saccharopolyspora</taxon>
    </lineage>
</organism>
<dbReference type="Pfam" id="PF13602">
    <property type="entry name" value="ADH_zinc_N_2"/>
    <property type="match status" value="1"/>
</dbReference>
<name>A0A1H3TQM9_9PSEU</name>
<dbReference type="SUPFAM" id="SSF50129">
    <property type="entry name" value="GroES-like"/>
    <property type="match status" value="1"/>
</dbReference>
<dbReference type="GO" id="GO:0016491">
    <property type="term" value="F:oxidoreductase activity"/>
    <property type="evidence" value="ECO:0007669"/>
    <property type="project" value="InterPro"/>
</dbReference>
<dbReference type="Gene3D" id="3.90.180.10">
    <property type="entry name" value="Medium-chain alcohol dehydrogenases, catalytic domain"/>
    <property type="match status" value="1"/>
</dbReference>